<comment type="caution">
    <text evidence="1">The sequence shown here is derived from an EMBL/GenBank/DDBJ whole genome shotgun (WGS) entry which is preliminary data.</text>
</comment>
<evidence type="ECO:0000313" key="1">
    <source>
        <dbReference type="EMBL" id="PZT47893.1"/>
    </source>
</evidence>
<dbReference type="OrthoDB" id="5347225at2"/>
<name>A0A2W6PMI8_9HELI</name>
<evidence type="ECO:0000313" key="2">
    <source>
        <dbReference type="Proteomes" id="UP000249746"/>
    </source>
</evidence>
<protein>
    <recommendedName>
        <fullName evidence="3">Transglycosylase SLT domain-containing protein</fullName>
    </recommendedName>
</protein>
<keyword evidence="2" id="KW-1185">Reference proteome</keyword>
<proteinExistence type="predicted"/>
<sequence>MPKFIIIFTLLLSLVYGLPKVEFKNSCVPLKDFSPEQKEVLLKSYLAGAEHGFGYTLAAIAWQESCAGVYKMNFQDPSAGIYHAYIPGVIKRYKNLKQNGFTQNLVGAMLVSDDTFAQKIAISDLKFWHKEHKGDWKKIIKSYNKGYSWQKNDYANTQAENYYKSIAQKVKELEAYLPKSTLEQIAISKKAPKENLYANSKKTTNYKENSNTDKKAFLLPIYQAGNDFLEPLDKSPTLLKEFDLIEIY</sequence>
<dbReference type="EMBL" id="NBIU01000018">
    <property type="protein sequence ID" value="PZT47893.1"/>
    <property type="molecule type" value="Genomic_DNA"/>
</dbReference>
<gene>
    <name evidence="1" type="ORF">B6S12_06520</name>
</gene>
<evidence type="ECO:0008006" key="3">
    <source>
        <dbReference type="Google" id="ProtNLM"/>
    </source>
</evidence>
<organism evidence="1 2">
    <name type="scientific">Helicobacter valdiviensis</name>
    <dbReference type="NCBI Taxonomy" id="1458358"/>
    <lineage>
        <taxon>Bacteria</taxon>
        <taxon>Pseudomonadati</taxon>
        <taxon>Campylobacterota</taxon>
        <taxon>Epsilonproteobacteria</taxon>
        <taxon>Campylobacterales</taxon>
        <taxon>Helicobacteraceae</taxon>
        <taxon>Helicobacter</taxon>
    </lineage>
</organism>
<dbReference type="Proteomes" id="UP000249746">
    <property type="component" value="Unassembled WGS sequence"/>
</dbReference>
<dbReference type="AlphaFoldDB" id="A0A2W6PMI8"/>
<dbReference type="RefSeq" id="WP_111230006.1">
    <property type="nucleotide sequence ID" value="NZ_NBIU01000018.1"/>
</dbReference>
<reference evidence="1 2" key="1">
    <citation type="submission" date="2017-03" db="EMBL/GenBank/DDBJ databases">
        <title>Genomic and clinical evidence uncovers the enterohepatic species Helicobacter valdiviensis as a potential human intestinal pathogen.</title>
        <authorList>
            <person name="Fresia P."/>
            <person name="Jara R."/>
            <person name="Sierra R."/>
            <person name="Ferres I."/>
            <person name="Greif G."/>
            <person name="Iraola G."/>
            <person name="Collado L."/>
        </authorList>
    </citation>
    <scope>NUCLEOTIDE SEQUENCE [LARGE SCALE GENOMIC DNA]</scope>
    <source>
        <strain evidence="1 2">WBE14</strain>
    </source>
</reference>
<accession>A0A2W6PMI8</accession>